<reference evidence="3 5" key="1">
    <citation type="submission" date="2020-06" db="EMBL/GenBank/DDBJ databases">
        <title>Anoxygenic phototrophic Chloroflexota member uses a Type I reaction center.</title>
        <authorList>
            <person name="Tsuji J.M."/>
            <person name="Shaw N.A."/>
            <person name="Nagashima S."/>
            <person name="Venkiteswaran J."/>
            <person name="Schiff S.L."/>
            <person name="Hanada S."/>
            <person name="Tank M."/>
            <person name="Neufeld J.D."/>
        </authorList>
    </citation>
    <scope>NUCLEOTIDE SEQUENCE [LARGE SCALE GENOMIC DNA]</scope>
    <source>
        <strain evidence="3">L227-S17</strain>
    </source>
</reference>
<dbReference type="InterPro" id="IPR027383">
    <property type="entry name" value="Znf_put"/>
</dbReference>
<keyword evidence="6" id="KW-1185">Reference proteome</keyword>
<name>A0A8T7LYJ7_9CHLR</name>
<dbReference type="Proteomes" id="UP000521676">
    <property type="component" value="Unassembled WGS sequence"/>
</dbReference>
<evidence type="ECO:0000313" key="5">
    <source>
        <dbReference type="Proteomes" id="UP000521676"/>
    </source>
</evidence>
<evidence type="ECO:0000313" key="6">
    <source>
        <dbReference type="Proteomes" id="UP001431572"/>
    </source>
</evidence>
<keyword evidence="1" id="KW-0812">Transmembrane</keyword>
<gene>
    <name evidence="3" type="ORF">HXX08_01435</name>
    <name evidence="4" type="ORF">OZ401_002208</name>
</gene>
<proteinExistence type="predicted"/>
<feature type="transmembrane region" description="Helical" evidence="1">
    <location>
        <begin position="169"/>
        <end position="189"/>
    </location>
</feature>
<dbReference type="RefSeq" id="WP_341468296.1">
    <property type="nucleotide sequence ID" value="NZ_CP128399.1"/>
</dbReference>
<dbReference type="EMBL" id="CP128399">
    <property type="protein sequence ID" value="WJW66412.1"/>
    <property type="molecule type" value="Genomic_DNA"/>
</dbReference>
<organism evidence="3 5">
    <name type="scientific">Candidatus Chlorohelix allophototropha</name>
    <dbReference type="NCBI Taxonomy" id="3003348"/>
    <lineage>
        <taxon>Bacteria</taxon>
        <taxon>Bacillati</taxon>
        <taxon>Chloroflexota</taxon>
        <taxon>Chloroflexia</taxon>
        <taxon>Candidatus Chloroheliales</taxon>
        <taxon>Candidatus Chloroheliaceae</taxon>
        <taxon>Candidatus Chlorohelix</taxon>
    </lineage>
</organism>
<dbReference type="Proteomes" id="UP001431572">
    <property type="component" value="Chromosome 1"/>
</dbReference>
<reference evidence="4" key="2">
    <citation type="journal article" date="2024" name="Nature">
        <title>Anoxygenic phototroph of the Chloroflexota uses a type I reaction centre.</title>
        <authorList>
            <person name="Tsuji J.M."/>
            <person name="Shaw N.A."/>
            <person name="Nagashima S."/>
            <person name="Venkiteswaran J.J."/>
            <person name="Schiff S.L."/>
            <person name="Watanabe T."/>
            <person name="Fukui M."/>
            <person name="Hanada S."/>
            <person name="Tank M."/>
            <person name="Neufeld J.D."/>
        </authorList>
    </citation>
    <scope>NUCLEOTIDE SEQUENCE</scope>
    <source>
        <strain evidence="4">L227-S17</strain>
    </source>
</reference>
<dbReference type="Pfam" id="PF13490">
    <property type="entry name" value="zf-HC2"/>
    <property type="match status" value="1"/>
</dbReference>
<accession>A0A8T7LYJ7</accession>
<dbReference type="Gene3D" id="1.10.10.1320">
    <property type="entry name" value="Anti-sigma factor, zinc-finger domain"/>
    <property type="match status" value="1"/>
</dbReference>
<dbReference type="AlphaFoldDB" id="A0A8T7LYJ7"/>
<sequence>MFCREMNQHISPYLDGVLNTAQTQKVEAHVEICPKCRHSLSLMQEIPKALHTDRMLAPKEDFTAAIMQQIIINHHLSSSLGTTAQPETVRKVAEVVPFDAARHKRAARASTTNYVLRFAAMAAVLMVMVGVGAYLNVLTGNGTGGTQAAFGAAIGNFAGLLADSVQSPLILLLGVALTAGIIIATWWFIHRTQTRH</sequence>
<dbReference type="EMBL" id="JACATZ010000001">
    <property type="protein sequence ID" value="NWJ44519.1"/>
    <property type="molecule type" value="Genomic_DNA"/>
</dbReference>
<feature type="transmembrane region" description="Helical" evidence="1">
    <location>
        <begin position="114"/>
        <end position="135"/>
    </location>
</feature>
<keyword evidence="1" id="KW-1133">Transmembrane helix</keyword>
<dbReference type="InterPro" id="IPR041916">
    <property type="entry name" value="Anti_sigma_zinc_sf"/>
</dbReference>
<evidence type="ECO:0000313" key="3">
    <source>
        <dbReference type="EMBL" id="NWJ44519.1"/>
    </source>
</evidence>
<evidence type="ECO:0000259" key="2">
    <source>
        <dbReference type="Pfam" id="PF13490"/>
    </source>
</evidence>
<protein>
    <submittedName>
        <fullName evidence="3">Zf-HC2 domain-containing protein</fullName>
    </submittedName>
</protein>
<evidence type="ECO:0000256" key="1">
    <source>
        <dbReference type="SAM" id="Phobius"/>
    </source>
</evidence>
<keyword evidence="1" id="KW-0472">Membrane</keyword>
<evidence type="ECO:0000313" key="4">
    <source>
        <dbReference type="EMBL" id="WJW66412.1"/>
    </source>
</evidence>
<feature type="domain" description="Putative zinc-finger" evidence="2">
    <location>
        <begin position="3"/>
        <end position="37"/>
    </location>
</feature>